<proteinExistence type="predicted"/>
<reference evidence="1 2" key="1">
    <citation type="submission" date="2019-02" db="EMBL/GenBank/DDBJ databases">
        <authorList>
            <person name="Fomenkov A."/>
            <person name="Dubinina G."/>
            <person name="Grabovich M."/>
            <person name="Vincze T."/>
            <person name="Roberts R.J."/>
        </authorList>
    </citation>
    <scope>NUCLEOTIDE SEQUENCE [LARGE SCALE GENOMIC DNA]</scope>
    <source>
        <strain evidence="1 2">P</strain>
    </source>
</reference>
<dbReference type="RefSeq" id="WP_149567939.1">
    <property type="nucleotide sequence ID" value="NZ_CP035807.1"/>
</dbReference>
<evidence type="ECO:0000313" key="1">
    <source>
        <dbReference type="EMBL" id="QEN04696.1"/>
    </source>
</evidence>
<dbReference type="Proteomes" id="UP000323824">
    <property type="component" value="Chromosome"/>
</dbReference>
<dbReference type="KEGG" id="sper:EW093_08245"/>
<keyword evidence="2" id="KW-1185">Reference proteome</keyword>
<gene>
    <name evidence="1" type="ORF">EW093_08245</name>
</gene>
<organism evidence="1 2">
    <name type="scientific">Thiospirochaeta perfilievii</name>
    <dbReference type="NCBI Taxonomy" id="252967"/>
    <lineage>
        <taxon>Bacteria</taxon>
        <taxon>Pseudomonadati</taxon>
        <taxon>Spirochaetota</taxon>
        <taxon>Spirochaetia</taxon>
        <taxon>Spirochaetales</taxon>
        <taxon>Spirochaetaceae</taxon>
        <taxon>Thiospirochaeta</taxon>
    </lineage>
</organism>
<dbReference type="EMBL" id="CP035807">
    <property type="protein sequence ID" value="QEN04696.1"/>
    <property type="molecule type" value="Genomic_DNA"/>
</dbReference>
<protein>
    <submittedName>
        <fullName evidence="1">Uncharacterized protein</fullName>
    </submittedName>
</protein>
<name>A0A5C1QDH1_9SPIO</name>
<reference evidence="1 2" key="2">
    <citation type="submission" date="2019-09" db="EMBL/GenBank/DDBJ databases">
        <title>Complete Genome Sequence and Methylome Analysis of free living Spirochaetas.</title>
        <authorList>
            <person name="Leshcheva N."/>
            <person name="Mikheeva N."/>
        </authorList>
    </citation>
    <scope>NUCLEOTIDE SEQUENCE [LARGE SCALE GENOMIC DNA]</scope>
    <source>
        <strain evidence="1 2">P</strain>
    </source>
</reference>
<sequence>MLEYQKVKLLEQYARHILKLDTFLLKVVGYNPEESRLKIDDYLLHCSPASISLQSCSLVLFLGKNEIDFFKKFEKKLVSLNLAFDSTYFGSPVSFYIKGRMESINAMRENVYMLDFTLTNIPETYKEIFLYLSNISSLYKKLYNTKLTENQKISINKIPIDKVQIFKDGVLICHGRIASLSNRHIELDLRHNQVNLEMDKTYKYTILYYGRGINLTGKIVKSLPYQFISSLDFNLEYIHIISKYMNISNQTPESEFSEELEEL</sequence>
<dbReference type="AlphaFoldDB" id="A0A5C1QDH1"/>
<accession>A0A5C1QDH1</accession>
<evidence type="ECO:0000313" key="2">
    <source>
        <dbReference type="Proteomes" id="UP000323824"/>
    </source>
</evidence>